<dbReference type="OrthoDB" id="10594101at2759"/>
<dbReference type="EMBL" id="WOWK01000043">
    <property type="protein sequence ID" value="KAF0324579.1"/>
    <property type="molecule type" value="Genomic_DNA"/>
</dbReference>
<gene>
    <name evidence="1" type="ORF">GQ607_008283</name>
</gene>
<reference evidence="1 2" key="1">
    <citation type="submission" date="2019-12" db="EMBL/GenBank/DDBJ databases">
        <title>A genome sequence resource for the geographically widespread anthracnose pathogen Colletotrichum asianum.</title>
        <authorList>
            <person name="Meng Y."/>
        </authorList>
    </citation>
    <scope>NUCLEOTIDE SEQUENCE [LARGE SCALE GENOMIC DNA]</scope>
    <source>
        <strain evidence="1 2">ICMP 18580</strain>
    </source>
</reference>
<protein>
    <submittedName>
        <fullName evidence="1">Uncharacterized protein</fullName>
    </submittedName>
</protein>
<evidence type="ECO:0000313" key="1">
    <source>
        <dbReference type="EMBL" id="KAF0324579.1"/>
    </source>
</evidence>
<accession>A0A8H3ZLS3</accession>
<comment type="caution">
    <text evidence="1">The sequence shown here is derived from an EMBL/GenBank/DDBJ whole genome shotgun (WGS) entry which is preliminary data.</text>
</comment>
<organism evidence="1 2">
    <name type="scientific">Colletotrichum asianum</name>
    <dbReference type="NCBI Taxonomy" id="702518"/>
    <lineage>
        <taxon>Eukaryota</taxon>
        <taxon>Fungi</taxon>
        <taxon>Dikarya</taxon>
        <taxon>Ascomycota</taxon>
        <taxon>Pezizomycotina</taxon>
        <taxon>Sordariomycetes</taxon>
        <taxon>Hypocreomycetidae</taxon>
        <taxon>Glomerellales</taxon>
        <taxon>Glomerellaceae</taxon>
        <taxon>Colletotrichum</taxon>
        <taxon>Colletotrichum gloeosporioides species complex</taxon>
    </lineage>
</organism>
<sequence length="177" mass="19452">MGTGTRVMDVANEIAASQHVQEQRSCVFKTWRPARAITNEIGFVLVVSVRDGFNIHRPAQNFRGTEATQRARQPTLPAIQVNRRGGSGSVHADGMNPQPYMFHGKGLGRRRGQSGALEQLRAREAPQSGRGSEGAVHRLSRVYRIDVVAENRRRCLPCVGTLANRTPMKPVTEPTTG</sequence>
<proteinExistence type="predicted"/>
<dbReference type="AlphaFoldDB" id="A0A8H3ZLS3"/>
<evidence type="ECO:0000313" key="2">
    <source>
        <dbReference type="Proteomes" id="UP000434172"/>
    </source>
</evidence>
<name>A0A8H3ZLS3_9PEZI</name>
<dbReference type="Proteomes" id="UP000434172">
    <property type="component" value="Unassembled WGS sequence"/>
</dbReference>
<keyword evidence="2" id="KW-1185">Reference proteome</keyword>